<dbReference type="SUPFAM" id="SSF53383">
    <property type="entry name" value="PLP-dependent transferases"/>
    <property type="match status" value="1"/>
</dbReference>
<dbReference type="Gene3D" id="3.40.640.10">
    <property type="entry name" value="Type I PLP-dependent aspartate aminotransferase-like (Major domain)"/>
    <property type="match status" value="1"/>
</dbReference>
<evidence type="ECO:0000256" key="2">
    <source>
        <dbReference type="ARBA" id="ARBA00022898"/>
    </source>
</evidence>
<dbReference type="PANTHER" id="PTHR43713">
    <property type="entry name" value="GLUTAMATE-1-SEMIALDEHYDE 2,1-AMINOMUTASE"/>
    <property type="match status" value="1"/>
</dbReference>
<dbReference type="InterPro" id="IPR015421">
    <property type="entry name" value="PyrdxlP-dep_Trfase_major"/>
</dbReference>
<evidence type="ECO:0000313" key="5">
    <source>
        <dbReference type="Proteomes" id="UP000826651"/>
    </source>
</evidence>
<keyword evidence="5" id="KW-1185">Reference proteome</keyword>
<dbReference type="CDD" id="cd00610">
    <property type="entry name" value="OAT_like"/>
    <property type="match status" value="1"/>
</dbReference>
<dbReference type="PANTHER" id="PTHR43713:SF3">
    <property type="entry name" value="GLUTAMATE-1-SEMIALDEHYDE 2,1-AMINOMUTASE 1, CHLOROPLASTIC-RELATED"/>
    <property type="match status" value="1"/>
</dbReference>
<dbReference type="PROSITE" id="PS00600">
    <property type="entry name" value="AA_TRANSFER_CLASS_3"/>
    <property type="match status" value="1"/>
</dbReference>
<comment type="caution">
    <text evidence="4">The sequence shown here is derived from an EMBL/GenBank/DDBJ whole genome shotgun (WGS) entry which is preliminary data.</text>
</comment>
<dbReference type="InterPro" id="IPR005814">
    <property type="entry name" value="Aminotrans_3"/>
</dbReference>
<keyword evidence="2 3" id="KW-0663">Pyridoxal phosphate</keyword>
<sequence>MSLIESWPGSAQRWERAKGSLGGGVSTGMRAQMKPHPLYFESGQGAELRDVDGNTYTDYVLGWGPVIIGHAHPHLVETVTRQLPLGQTFGASHDLEYEIAERVLAAIPGMDRVLWSNTGTEADQTALRLARAATGRRRFVKFEGHYHGWSDAMLLGYRPDANGALDRPASRGQNPSALTDVTILPWNDAAAVRAVLTDPDQDIAAVFTEPVLCNSGVLEPAPGFLAELRAICDETGTLLVFDEVITGFRIAHGGGTERYGVTPDLVVLAKAIAGGFPLAALAGRGDLIDEVTRGVVHAGTYNGNPVVLAAAGATLDVLAEPGTYERFEDLGGALATGLASAFSDAGRPAVVRNVGPVVQVIPGTDAAETFTDFTTADWDFYDRLTVELLRRGVFSLPGGRWYLSTAHTAADVERTVAAARDALAAL</sequence>
<protein>
    <submittedName>
        <fullName evidence="4">Aspartate aminotransferase family protein</fullName>
    </submittedName>
</protein>
<dbReference type="Gene3D" id="3.90.1150.10">
    <property type="entry name" value="Aspartate Aminotransferase, domain 1"/>
    <property type="match status" value="1"/>
</dbReference>
<keyword evidence="4" id="KW-0808">Transferase</keyword>
<organism evidence="4 5">
    <name type="scientific">Occultella gossypii</name>
    <dbReference type="NCBI Taxonomy" id="2800820"/>
    <lineage>
        <taxon>Bacteria</taxon>
        <taxon>Bacillati</taxon>
        <taxon>Actinomycetota</taxon>
        <taxon>Actinomycetes</taxon>
        <taxon>Micrococcales</taxon>
        <taxon>Ruaniaceae</taxon>
        <taxon>Occultella</taxon>
    </lineage>
</organism>
<evidence type="ECO:0000313" key="4">
    <source>
        <dbReference type="EMBL" id="MBZ2196820.1"/>
    </source>
</evidence>
<comment type="similarity">
    <text evidence="3">Belongs to the class-III pyridoxal-phosphate-dependent aminotransferase family.</text>
</comment>
<keyword evidence="4" id="KW-0032">Aminotransferase</keyword>
<evidence type="ECO:0000256" key="3">
    <source>
        <dbReference type="RuleBase" id="RU003560"/>
    </source>
</evidence>
<dbReference type="GO" id="GO:0008483">
    <property type="term" value="F:transaminase activity"/>
    <property type="evidence" value="ECO:0007669"/>
    <property type="project" value="UniProtKB-KW"/>
</dbReference>
<accession>A0ABS7S9C3</accession>
<dbReference type="Pfam" id="PF00202">
    <property type="entry name" value="Aminotran_3"/>
    <property type="match status" value="1"/>
</dbReference>
<reference evidence="4 5" key="1">
    <citation type="submission" date="2021-04" db="EMBL/GenBank/DDBJ databases">
        <title>Ruania sp. nov., isolated from sandy soil of mangrove forest.</title>
        <authorList>
            <person name="Ge X."/>
            <person name="Huang R."/>
            <person name="Liu W."/>
        </authorList>
    </citation>
    <scope>NUCLEOTIDE SEQUENCE [LARGE SCALE GENOMIC DNA]</scope>
    <source>
        <strain evidence="4 5">N2-46</strain>
    </source>
</reference>
<dbReference type="InterPro" id="IPR015422">
    <property type="entry name" value="PyrdxlP-dep_Trfase_small"/>
</dbReference>
<name>A0ABS7S9C3_9MICO</name>
<proteinExistence type="inferred from homology"/>
<gene>
    <name evidence="4" type="ORF">KCQ71_11690</name>
</gene>
<dbReference type="InterPro" id="IPR049704">
    <property type="entry name" value="Aminotrans_3_PPA_site"/>
</dbReference>
<dbReference type="EMBL" id="JAGSHT010000011">
    <property type="protein sequence ID" value="MBZ2196820.1"/>
    <property type="molecule type" value="Genomic_DNA"/>
</dbReference>
<dbReference type="RefSeq" id="WP_223406047.1">
    <property type="nucleotide sequence ID" value="NZ_JAGSHT010000011.1"/>
</dbReference>
<dbReference type="Proteomes" id="UP000826651">
    <property type="component" value="Unassembled WGS sequence"/>
</dbReference>
<evidence type="ECO:0000256" key="1">
    <source>
        <dbReference type="ARBA" id="ARBA00001933"/>
    </source>
</evidence>
<dbReference type="InterPro" id="IPR015424">
    <property type="entry name" value="PyrdxlP-dep_Trfase"/>
</dbReference>
<comment type="cofactor">
    <cofactor evidence="1">
        <name>pyridoxal 5'-phosphate</name>
        <dbReference type="ChEBI" id="CHEBI:597326"/>
    </cofactor>
</comment>